<accession>A0A1H6BCX5</accession>
<sequence>MNDNKFDLTEGREKLKEIVDKIDVGMICTFPENSDYPHGVPMSRQEVDDQGNIWYICSADSDTHRNIEKNDKVSLFYADAKNYTFLSINGTATLLRDQARIDKYWNKFMESWFEKGKDDPNIRLLRVDPTDAHYWDSDSSKIGTFFTMVKNMVTGDHSDLGKEGDLNV</sequence>
<evidence type="ECO:0000313" key="3">
    <source>
        <dbReference type="Proteomes" id="UP000236731"/>
    </source>
</evidence>
<dbReference type="InterPro" id="IPR012349">
    <property type="entry name" value="Split_barrel_FMN-bd"/>
</dbReference>
<protein>
    <submittedName>
        <fullName evidence="2">General stress protein 26</fullName>
    </submittedName>
</protein>
<dbReference type="InterPro" id="IPR052917">
    <property type="entry name" value="Stress-Dev_Protein"/>
</dbReference>
<dbReference type="Gene3D" id="2.30.110.10">
    <property type="entry name" value="Electron Transport, Fmn-binding Protein, Chain A"/>
    <property type="match status" value="1"/>
</dbReference>
<keyword evidence="3" id="KW-1185">Reference proteome</keyword>
<dbReference type="AlphaFoldDB" id="A0A1H6BCX5"/>
<reference evidence="3" key="1">
    <citation type="submission" date="2016-10" db="EMBL/GenBank/DDBJ databases">
        <authorList>
            <person name="Varghese N."/>
            <person name="Submissions S."/>
        </authorList>
    </citation>
    <scope>NUCLEOTIDE SEQUENCE [LARGE SCALE GENOMIC DNA]</scope>
    <source>
        <strain evidence="3">DSM 22361</strain>
    </source>
</reference>
<gene>
    <name evidence="2" type="ORF">SAMN05421877_11016</name>
</gene>
<proteinExistence type="predicted"/>
<dbReference type="SUPFAM" id="SSF50475">
    <property type="entry name" value="FMN-binding split barrel"/>
    <property type="match status" value="1"/>
</dbReference>
<dbReference type="RefSeq" id="WP_103907160.1">
    <property type="nucleotide sequence ID" value="NZ_CP049246.1"/>
</dbReference>
<dbReference type="OrthoDB" id="1432662at2"/>
<dbReference type="Pfam" id="PF16242">
    <property type="entry name" value="Pyrid_ox_like"/>
    <property type="match status" value="1"/>
</dbReference>
<dbReference type="InterPro" id="IPR038725">
    <property type="entry name" value="YdaG_split_barrel_FMN-bd"/>
</dbReference>
<dbReference type="Proteomes" id="UP000236731">
    <property type="component" value="Unassembled WGS sequence"/>
</dbReference>
<feature type="domain" description="General stress protein FMN-binding split barrel" evidence="1">
    <location>
        <begin position="12"/>
        <end position="159"/>
    </location>
</feature>
<evidence type="ECO:0000259" key="1">
    <source>
        <dbReference type="Pfam" id="PF16242"/>
    </source>
</evidence>
<dbReference type="EMBL" id="FNUT01000010">
    <property type="protein sequence ID" value="SEG58394.1"/>
    <property type="molecule type" value="Genomic_DNA"/>
</dbReference>
<dbReference type="PANTHER" id="PTHR34818">
    <property type="entry name" value="PROTEIN BLI-3"/>
    <property type="match status" value="1"/>
</dbReference>
<organism evidence="2 3">
    <name type="scientific">Sphingobacterium lactis</name>
    <dbReference type="NCBI Taxonomy" id="797291"/>
    <lineage>
        <taxon>Bacteria</taxon>
        <taxon>Pseudomonadati</taxon>
        <taxon>Bacteroidota</taxon>
        <taxon>Sphingobacteriia</taxon>
        <taxon>Sphingobacteriales</taxon>
        <taxon>Sphingobacteriaceae</taxon>
        <taxon>Sphingobacterium</taxon>
    </lineage>
</organism>
<name>A0A1H6BCX5_9SPHI</name>
<evidence type="ECO:0000313" key="2">
    <source>
        <dbReference type="EMBL" id="SEG58394.1"/>
    </source>
</evidence>
<dbReference type="PANTHER" id="PTHR34818:SF1">
    <property type="entry name" value="PROTEIN BLI-3"/>
    <property type="match status" value="1"/>
</dbReference>